<evidence type="ECO:0000313" key="2">
    <source>
        <dbReference type="EMBL" id="OHA18452.1"/>
    </source>
</evidence>
<dbReference type="SUPFAM" id="SSF109604">
    <property type="entry name" value="HD-domain/PDEase-like"/>
    <property type="match status" value="1"/>
</dbReference>
<name>A0A1G2M5W9_9BACT</name>
<evidence type="ECO:0000259" key="1">
    <source>
        <dbReference type="Pfam" id="PF01966"/>
    </source>
</evidence>
<proteinExistence type="predicted"/>
<gene>
    <name evidence="2" type="ORF">A2664_00720</name>
</gene>
<protein>
    <recommendedName>
        <fullName evidence="1">HD domain-containing protein</fullName>
    </recommendedName>
</protein>
<dbReference type="Gene3D" id="1.10.3210.10">
    <property type="entry name" value="Hypothetical protein af1432"/>
    <property type="match status" value="1"/>
</dbReference>
<dbReference type="Proteomes" id="UP000178873">
    <property type="component" value="Unassembled WGS sequence"/>
</dbReference>
<dbReference type="Pfam" id="PF01966">
    <property type="entry name" value="HD"/>
    <property type="match status" value="1"/>
</dbReference>
<accession>A0A1G2M5W9</accession>
<dbReference type="EMBL" id="MHRF01000005">
    <property type="protein sequence ID" value="OHA18452.1"/>
    <property type="molecule type" value="Genomic_DNA"/>
</dbReference>
<comment type="caution">
    <text evidence="2">The sequence shown here is derived from an EMBL/GenBank/DDBJ whole genome shotgun (WGS) entry which is preliminary data.</text>
</comment>
<organism evidence="2 3">
    <name type="scientific">Candidatus Taylorbacteria bacterium RIFCSPHIGHO2_01_FULL_46_22b</name>
    <dbReference type="NCBI Taxonomy" id="1802301"/>
    <lineage>
        <taxon>Bacteria</taxon>
        <taxon>Candidatus Tayloriibacteriota</taxon>
    </lineage>
</organism>
<dbReference type="InterPro" id="IPR006674">
    <property type="entry name" value="HD_domain"/>
</dbReference>
<sequence>MQARHKELLQKYRTLVGQVKLSHERNVQTGSAQGHDFYHVLRVAHCCLEIAEDDVTAELAWVASIVHNADRLYPHLSEKTLEEYLYHLLETADLNGNEKLLVVTAVLNHSKRNNSEEGAVTICLKDADKVVNLEADVILRAALCRATLPMFDPRYTQGEADSAATYKNPRSMFRSLEYVLEWVDEEKGWFRLPKARALAENRAEFIRYFLTVWTEQLERSGMLAPNFPENLIANVP</sequence>
<evidence type="ECO:0000313" key="3">
    <source>
        <dbReference type="Proteomes" id="UP000178873"/>
    </source>
</evidence>
<reference evidence="2 3" key="1">
    <citation type="journal article" date="2016" name="Nat. Commun.">
        <title>Thousands of microbial genomes shed light on interconnected biogeochemical processes in an aquifer system.</title>
        <authorList>
            <person name="Anantharaman K."/>
            <person name="Brown C.T."/>
            <person name="Hug L.A."/>
            <person name="Sharon I."/>
            <person name="Castelle C.J."/>
            <person name="Probst A.J."/>
            <person name="Thomas B.C."/>
            <person name="Singh A."/>
            <person name="Wilkins M.J."/>
            <person name="Karaoz U."/>
            <person name="Brodie E.L."/>
            <person name="Williams K.H."/>
            <person name="Hubbard S.S."/>
            <person name="Banfield J.F."/>
        </authorList>
    </citation>
    <scope>NUCLEOTIDE SEQUENCE [LARGE SCALE GENOMIC DNA]</scope>
</reference>
<feature type="domain" description="HD" evidence="1">
    <location>
        <begin position="37"/>
        <end position="132"/>
    </location>
</feature>
<dbReference type="AlphaFoldDB" id="A0A1G2M5W9"/>
<dbReference type="STRING" id="1802301.A2664_00720"/>